<feature type="domain" description="Leucine rich repeat variant" evidence="3">
    <location>
        <begin position="10"/>
        <end position="68"/>
    </location>
</feature>
<comment type="caution">
    <text evidence="4">The sequence shown here is derived from an EMBL/GenBank/DDBJ whole genome shotgun (WGS) entry which is preliminary data.</text>
</comment>
<dbReference type="Pfam" id="PF25591">
    <property type="entry name" value="LRV_2"/>
    <property type="match status" value="1"/>
</dbReference>
<name>A0A3M8KAX1_9CORY</name>
<dbReference type="RefSeq" id="WP_123047719.1">
    <property type="nucleotide sequence ID" value="NZ_PTJO01000003.1"/>
</dbReference>
<sequence length="320" mass="33374">MAMEDPSDYIRADIFDPNLTSAELSRVAFARPDLQEIILSHPNCPVDLAAQLGIQAPPSPSVDQAPTDAQPIVNSVESDPNPYAAPTAAEPVAPTAPIAPPAAAEPSAPSTPAASAAAGAAGWREHIPNAEGLSFGSAKSRWQESWQKREPIVSKEEAPDASTWQRWAPFVQTRASFVLLGATVLSVISLFLPLVRTPEIELFGYVAQEAVSFSLIDLFSASFLAGLGSLFFLISMIVLALMSVLIGGRELRLAAGVAGVIIGFQTILVGLGATGGVRAISSSLGFDNITVGLGLILLSIFAVIIVLSAIAMIIPAKAKP</sequence>
<protein>
    <recommendedName>
        <fullName evidence="3">Leucine rich repeat variant domain-containing protein</fullName>
    </recommendedName>
</protein>
<evidence type="ECO:0000256" key="2">
    <source>
        <dbReference type="SAM" id="Phobius"/>
    </source>
</evidence>
<keyword evidence="5" id="KW-1185">Reference proteome</keyword>
<feature type="region of interest" description="Disordered" evidence="1">
    <location>
        <begin position="72"/>
        <end position="121"/>
    </location>
</feature>
<evidence type="ECO:0000259" key="3">
    <source>
        <dbReference type="Pfam" id="PF25591"/>
    </source>
</evidence>
<keyword evidence="2" id="KW-0812">Transmembrane</keyword>
<dbReference type="AlphaFoldDB" id="A0A3M8KAX1"/>
<evidence type="ECO:0000313" key="4">
    <source>
        <dbReference type="EMBL" id="RNE49672.1"/>
    </source>
</evidence>
<reference evidence="4 5" key="1">
    <citation type="submission" date="2018-02" db="EMBL/GenBank/DDBJ databases">
        <title>Corynebacterium alimpuense sp. nov., a marine obligate actinomycete isolated from sediments of Valparaiso bay, Chile.</title>
        <authorList>
            <person name="Claverias F."/>
            <person name="Gonzales-Siles L."/>
            <person name="Salva-Serra F."/>
            <person name="Inganaes E."/>
            <person name="Molin K."/>
            <person name="Cumsille A."/>
            <person name="Undabarrena A."/>
            <person name="Couve E."/>
            <person name="Moore E.R.B."/>
            <person name="Gomila M."/>
            <person name="Camara B."/>
        </authorList>
    </citation>
    <scope>NUCLEOTIDE SEQUENCE [LARGE SCALE GENOMIC DNA]</scope>
    <source>
        <strain evidence="4 5">CCUG 69366</strain>
    </source>
</reference>
<evidence type="ECO:0000313" key="5">
    <source>
        <dbReference type="Proteomes" id="UP000266975"/>
    </source>
</evidence>
<organism evidence="4 5">
    <name type="scientific">Corynebacterium alimapuense</name>
    <dbReference type="NCBI Taxonomy" id="1576874"/>
    <lineage>
        <taxon>Bacteria</taxon>
        <taxon>Bacillati</taxon>
        <taxon>Actinomycetota</taxon>
        <taxon>Actinomycetes</taxon>
        <taxon>Mycobacteriales</taxon>
        <taxon>Corynebacteriaceae</taxon>
        <taxon>Corynebacterium</taxon>
    </lineage>
</organism>
<gene>
    <name evidence="4" type="ORF">C5L39_04885</name>
</gene>
<dbReference type="EMBL" id="PTJO01000003">
    <property type="protein sequence ID" value="RNE49672.1"/>
    <property type="molecule type" value="Genomic_DNA"/>
</dbReference>
<feature type="compositionally biased region" description="Low complexity" evidence="1">
    <location>
        <begin position="84"/>
        <end position="121"/>
    </location>
</feature>
<dbReference type="InterPro" id="IPR057893">
    <property type="entry name" value="LRV_2"/>
</dbReference>
<feature type="transmembrane region" description="Helical" evidence="2">
    <location>
        <begin position="215"/>
        <end position="241"/>
    </location>
</feature>
<proteinExistence type="predicted"/>
<evidence type="ECO:0000256" key="1">
    <source>
        <dbReference type="SAM" id="MobiDB-lite"/>
    </source>
</evidence>
<dbReference type="Proteomes" id="UP000266975">
    <property type="component" value="Unassembled WGS sequence"/>
</dbReference>
<feature type="transmembrane region" description="Helical" evidence="2">
    <location>
        <begin position="293"/>
        <end position="314"/>
    </location>
</feature>
<feature type="transmembrane region" description="Helical" evidence="2">
    <location>
        <begin position="175"/>
        <end position="195"/>
    </location>
</feature>
<keyword evidence="2" id="KW-1133">Transmembrane helix</keyword>
<accession>A0A3M8KAX1</accession>
<feature type="transmembrane region" description="Helical" evidence="2">
    <location>
        <begin position="253"/>
        <end position="273"/>
    </location>
</feature>
<keyword evidence="2" id="KW-0472">Membrane</keyword>